<name>A0AA37TI73_9HYPH</name>
<dbReference type="Pfam" id="PF02585">
    <property type="entry name" value="PIG-L"/>
    <property type="match status" value="1"/>
</dbReference>
<gene>
    <name evidence="1" type="ORF">GCM10007890_41630</name>
</gene>
<dbReference type="RefSeq" id="WP_238198698.1">
    <property type="nucleotide sequence ID" value="NZ_BPQZ01000026.1"/>
</dbReference>
<evidence type="ECO:0000313" key="2">
    <source>
        <dbReference type="Proteomes" id="UP001157440"/>
    </source>
</evidence>
<organism evidence="1 2">
    <name type="scientific">Methylobacterium tardum</name>
    <dbReference type="NCBI Taxonomy" id="374432"/>
    <lineage>
        <taxon>Bacteria</taxon>
        <taxon>Pseudomonadati</taxon>
        <taxon>Pseudomonadota</taxon>
        <taxon>Alphaproteobacteria</taxon>
        <taxon>Hyphomicrobiales</taxon>
        <taxon>Methylobacteriaceae</taxon>
        <taxon>Methylobacterium</taxon>
    </lineage>
</organism>
<comment type="caution">
    <text evidence="1">The sequence shown here is derived from an EMBL/GenBank/DDBJ whole genome shotgun (WGS) entry which is preliminary data.</text>
</comment>
<keyword evidence="2" id="KW-1185">Reference proteome</keyword>
<proteinExistence type="predicted"/>
<dbReference type="Proteomes" id="UP001157440">
    <property type="component" value="Unassembled WGS sequence"/>
</dbReference>
<dbReference type="InterPro" id="IPR024078">
    <property type="entry name" value="LmbE-like_dom_sf"/>
</dbReference>
<evidence type="ECO:0008006" key="3">
    <source>
        <dbReference type="Google" id="ProtNLM"/>
    </source>
</evidence>
<reference evidence="2" key="1">
    <citation type="journal article" date="2019" name="Int. J. Syst. Evol. Microbiol.">
        <title>The Global Catalogue of Microorganisms (GCM) 10K type strain sequencing project: providing services to taxonomists for standard genome sequencing and annotation.</title>
        <authorList>
            <consortium name="The Broad Institute Genomics Platform"/>
            <consortium name="The Broad Institute Genome Sequencing Center for Infectious Disease"/>
            <person name="Wu L."/>
            <person name="Ma J."/>
        </authorList>
    </citation>
    <scope>NUCLEOTIDE SEQUENCE [LARGE SCALE GENOMIC DNA]</scope>
    <source>
        <strain evidence="2">NBRC 103632</strain>
    </source>
</reference>
<sequence length="263" mass="28033">MSASLAFARRLASGTPIPDPVAVVVAHADDETLWAGTALLRLSGLILIHLTDSAPADMADAARLGFATRSDYARARSDELDAALAVLDARPRRIAYGLPDQEAVAHLPDLVARLAHDLTDVAAVLTHPYEGGHPDHDTAALAVRKAAARIGDRTGRAPALAEFACYHRHAGTRRFGHFWPDAGCPEQVRPLEAAERARVAQAIAAHRSQAAVIDGWCPQAERWRPAPAYDFTAPPPPGASLYDGFGWSITAARWRGLAEAVAA</sequence>
<protein>
    <recommendedName>
        <fullName evidence="3">GlcNAc-PI de-N-acetylase</fullName>
    </recommendedName>
</protein>
<dbReference type="Gene3D" id="3.40.50.10320">
    <property type="entry name" value="LmbE-like"/>
    <property type="match status" value="1"/>
</dbReference>
<dbReference type="EMBL" id="BSPL01000020">
    <property type="protein sequence ID" value="GLS72150.1"/>
    <property type="molecule type" value="Genomic_DNA"/>
</dbReference>
<dbReference type="AlphaFoldDB" id="A0AA37TI73"/>
<dbReference type="SUPFAM" id="SSF102588">
    <property type="entry name" value="LmbE-like"/>
    <property type="match status" value="1"/>
</dbReference>
<accession>A0AA37TI73</accession>
<evidence type="ECO:0000313" key="1">
    <source>
        <dbReference type="EMBL" id="GLS72150.1"/>
    </source>
</evidence>
<dbReference type="InterPro" id="IPR003737">
    <property type="entry name" value="GlcNAc_PI_deacetylase-related"/>
</dbReference>